<feature type="transmembrane region" description="Helical" evidence="4">
    <location>
        <begin position="61"/>
        <end position="80"/>
    </location>
</feature>
<dbReference type="InterPro" id="IPR029787">
    <property type="entry name" value="Nucleotide_cyclase"/>
</dbReference>
<keyword evidence="4" id="KW-0812">Transmembrane</keyword>
<sequence>MVLLLLKLNQDYMMNFKIHDKLIHEVESPEGLLYRMVIIYTCIMATLIVILFLAIGDTSKLNFYFFINSCTVTVMVWFIRKSFNIHSKDMHLLVFRVSLFLLLNSSLASMAGGLNLIDRDAASVIAALLYVPAMLMIIYSFNKFISYVNHNYKSAVSLSLTDELTGLPNRRHLNVKLREIESRAGIICIADIDHFKKINDTYGHEAGDKVLRNLGLRLSGFVKDNVFISRSGGEEFAIIIFDDANAEDVIRKIKTSVSDGCNGSISVTLSIGVAIKQKRDSSSAIITAADNALYRAKRAGRDCIMYAQRSQG</sequence>
<keyword evidence="4" id="KW-1133">Transmembrane helix</keyword>
<dbReference type="InterPro" id="IPR000160">
    <property type="entry name" value="GGDEF_dom"/>
</dbReference>
<evidence type="ECO:0000256" key="4">
    <source>
        <dbReference type="SAM" id="Phobius"/>
    </source>
</evidence>
<dbReference type="PROSITE" id="PS50887">
    <property type="entry name" value="GGDEF"/>
    <property type="match status" value="1"/>
</dbReference>
<feature type="domain" description="GGDEF" evidence="5">
    <location>
        <begin position="183"/>
        <end position="309"/>
    </location>
</feature>
<accession>A0A2M9W9N5</accession>
<dbReference type="SMART" id="SM00267">
    <property type="entry name" value="GGDEF"/>
    <property type="match status" value="1"/>
</dbReference>
<evidence type="ECO:0000313" key="6">
    <source>
        <dbReference type="EMBL" id="PJZ04254.1"/>
    </source>
</evidence>
<keyword evidence="4" id="KW-0472">Membrane</keyword>
<organism evidence="6 7">
    <name type="scientific">Pantoea rodasii</name>
    <dbReference type="NCBI Taxonomy" id="1076549"/>
    <lineage>
        <taxon>Bacteria</taxon>
        <taxon>Pseudomonadati</taxon>
        <taxon>Pseudomonadota</taxon>
        <taxon>Gammaproteobacteria</taxon>
        <taxon>Enterobacterales</taxon>
        <taxon>Erwiniaceae</taxon>
        <taxon>Pantoea</taxon>
    </lineage>
</organism>
<dbReference type="Proteomes" id="UP000232062">
    <property type="component" value="Unassembled WGS sequence"/>
</dbReference>
<comment type="catalytic activity">
    <reaction evidence="3">
        <text>2 GTP = 3',3'-c-di-GMP + 2 diphosphate</text>
        <dbReference type="Rhea" id="RHEA:24898"/>
        <dbReference type="ChEBI" id="CHEBI:33019"/>
        <dbReference type="ChEBI" id="CHEBI:37565"/>
        <dbReference type="ChEBI" id="CHEBI:58805"/>
        <dbReference type="EC" id="2.7.7.65"/>
    </reaction>
</comment>
<dbReference type="InterPro" id="IPR043128">
    <property type="entry name" value="Rev_trsase/Diguanyl_cyclase"/>
</dbReference>
<gene>
    <name evidence="6" type="ORF">PRCB_17545</name>
</gene>
<dbReference type="PANTHER" id="PTHR45138">
    <property type="entry name" value="REGULATORY COMPONENTS OF SENSORY TRANSDUCTION SYSTEM"/>
    <property type="match status" value="1"/>
</dbReference>
<dbReference type="Pfam" id="PF00990">
    <property type="entry name" value="GGDEF"/>
    <property type="match status" value="1"/>
</dbReference>
<dbReference type="Gene3D" id="3.30.70.270">
    <property type="match status" value="1"/>
</dbReference>
<dbReference type="EMBL" id="PIQI01000025">
    <property type="protein sequence ID" value="PJZ04254.1"/>
    <property type="molecule type" value="Genomic_DNA"/>
</dbReference>
<dbReference type="NCBIfam" id="TIGR00254">
    <property type="entry name" value="GGDEF"/>
    <property type="match status" value="1"/>
</dbReference>
<name>A0A2M9W9N5_9GAMM</name>
<dbReference type="InterPro" id="IPR050469">
    <property type="entry name" value="Diguanylate_Cyclase"/>
</dbReference>
<protein>
    <recommendedName>
        <fullName evidence="2">diguanylate cyclase</fullName>
        <ecNumber evidence="2">2.7.7.65</ecNumber>
    </recommendedName>
</protein>
<comment type="caution">
    <text evidence="6">The sequence shown here is derived from an EMBL/GenBank/DDBJ whole genome shotgun (WGS) entry which is preliminary data.</text>
</comment>
<dbReference type="PANTHER" id="PTHR45138:SF9">
    <property type="entry name" value="DIGUANYLATE CYCLASE DGCM-RELATED"/>
    <property type="match status" value="1"/>
</dbReference>
<dbReference type="AlphaFoldDB" id="A0A2M9W9N5"/>
<dbReference type="OrthoDB" id="9812260at2"/>
<evidence type="ECO:0000259" key="5">
    <source>
        <dbReference type="PROSITE" id="PS50887"/>
    </source>
</evidence>
<dbReference type="GO" id="GO:0052621">
    <property type="term" value="F:diguanylate cyclase activity"/>
    <property type="evidence" value="ECO:0007669"/>
    <property type="project" value="UniProtKB-EC"/>
</dbReference>
<dbReference type="CDD" id="cd01949">
    <property type="entry name" value="GGDEF"/>
    <property type="match status" value="1"/>
</dbReference>
<feature type="transmembrane region" description="Helical" evidence="4">
    <location>
        <begin position="121"/>
        <end position="141"/>
    </location>
</feature>
<evidence type="ECO:0000313" key="7">
    <source>
        <dbReference type="Proteomes" id="UP000232062"/>
    </source>
</evidence>
<reference evidence="6 7" key="1">
    <citation type="submission" date="2017-11" db="EMBL/GenBank/DDBJ databases">
        <title>The genome sequence of Pantoea rodasii DSM 26611.</title>
        <authorList>
            <person name="Gao J."/>
            <person name="Mao X."/>
            <person name="Sun J."/>
        </authorList>
    </citation>
    <scope>NUCLEOTIDE SEQUENCE [LARGE SCALE GENOMIC DNA]</scope>
    <source>
        <strain evidence="6 7">DSM 26611</strain>
    </source>
</reference>
<keyword evidence="7" id="KW-1185">Reference proteome</keyword>
<evidence type="ECO:0000256" key="2">
    <source>
        <dbReference type="ARBA" id="ARBA00012528"/>
    </source>
</evidence>
<evidence type="ECO:0000256" key="3">
    <source>
        <dbReference type="ARBA" id="ARBA00034247"/>
    </source>
</evidence>
<dbReference type="EC" id="2.7.7.65" evidence="2"/>
<comment type="pathway">
    <text evidence="1">Purine metabolism; 3',5'-cyclic di-GMP biosynthesis.</text>
</comment>
<feature type="transmembrane region" description="Helical" evidence="4">
    <location>
        <begin position="92"/>
        <end position="115"/>
    </location>
</feature>
<proteinExistence type="predicted"/>
<evidence type="ECO:0000256" key="1">
    <source>
        <dbReference type="ARBA" id="ARBA00004665"/>
    </source>
</evidence>
<dbReference type="SUPFAM" id="SSF55073">
    <property type="entry name" value="Nucleotide cyclase"/>
    <property type="match status" value="1"/>
</dbReference>
<feature type="transmembrane region" description="Helical" evidence="4">
    <location>
        <begin position="32"/>
        <end position="55"/>
    </location>
</feature>